<dbReference type="SUPFAM" id="SSF52172">
    <property type="entry name" value="CheY-like"/>
    <property type="match status" value="1"/>
</dbReference>
<feature type="domain" description="Response regulatory" evidence="6">
    <location>
        <begin position="2"/>
        <end position="126"/>
    </location>
</feature>
<keyword evidence="1" id="KW-0963">Cytoplasm</keyword>
<gene>
    <name evidence="8" type="ORF">EW139_09450</name>
</gene>
<dbReference type="InterPro" id="IPR011006">
    <property type="entry name" value="CheY-like_superfamily"/>
</dbReference>
<dbReference type="CDD" id="cd17533">
    <property type="entry name" value="REC_LytTR_AgrA-like"/>
    <property type="match status" value="1"/>
</dbReference>
<sequence>MHINILEDDIIQQQKLKRYLVEIMQENDWSYQQINTYSRPEQLLTTLTSHGTHHLYFLDVELKGSDKKGFEVAKEIRNHDPYAIIIFVTTHSEFLSLTFKYQVSALDFIAKDQDARNFKQQLENNLQHVVEQFNIDTPLDLFQFDTPKAHFKIPFSDILYFETQPGTRQIVLVGVAQRMEFTGQLQDIAAMDSRLFRSHRAYLVNTNNIEQIDKVNNVIIFKNQSTCLISRRKVKALINIL</sequence>
<dbReference type="PROSITE" id="PS50930">
    <property type="entry name" value="HTH_LYTTR"/>
    <property type="match status" value="1"/>
</dbReference>
<organism evidence="8 9">
    <name type="scientific">Leuconostoc kimchii</name>
    <dbReference type="NCBI Taxonomy" id="136609"/>
    <lineage>
        <taxon>Bacteria</taxon>
        <taxon>Bacillati</taxon>
        <taxon>Bacillota</taxon>
        <taxon>Bacilli</taxon>
        <taxon>Lactobacillales</taxon>
        <taxon>Lactobacillaceae</taxon>
        <taxon>Leuconostoc</taxon>
    </lineage>
</organism>
<dbReference type="Pfam" id="PF00072">
    <property type="entry name" value="Response_reg"/>
    <property type="match status" value="1"/>
</dbReference>
<name>A0ABX5SLR4_9LACO</name>
<evidence type="ECO:0000256" key="1">
    <source>
        <dbReference type="ARBA" id="ARBA00022490"/>
    </source>
</evidence>
<keyword evidence="9" id="KW-1185">Reference proteome</keyword>
<dbReference type="Pfam" id="PF04397">
    <property type="entry name" value="LytTR"/>
    <property type="match status" value="1"/>
</dbReference>
<evidence type="ECO:0000259" key="7">
    <source>
        <dbReference type="PROSITE" id="PS50930"/>
    </source>
</evidence>
<dbReference type="SMART" id="SM00448">
    <property type="entry name" value="REC"/>
    <property type="match status" value="1"/>
</dbReference>
<keyword evidence="2" id="KW-0902">Two-component regulatory system</keyword>
<feature type="modified residue" description="4-aspartylphosphate" evidence="5">
    <location>
        <position position="59"/>
    </location>
</feature>
<keyword evidence="3" id="KW-0010">Activator</keyword>
<dbReference type="InterPro" id="IPR001789">
    <property type="entry name" value="Sig_transdc_resp-reg_receiver"/>
</dbReference>
<dbReference type="EMBL" id="CP037939">
    <property type="protein sequence ID" value="QBR48324.1"/>
    <property type="molecule type" value="Genomic_DNA"/>
</dbReference>
<evidence type="ECO:0000256" key="3">
    <source>
        <dbReference type="ARBA" id="ARBA00023159"/>
    </source>
</evidence>
<dbReference type="Proteomes" id="UP000295756">
    <property type="component" value="Chromosome"/>
</dbReference>
<feature type="domain" description="HTH LytTR-type" evidence="7">
    <location>
        <begin position="151"/>
        <end position="241"/>
    </location>
</feature>
<dbReference type="PROSITE" id="PS50110">
    <property type="entry name" value="RESPONSE_REGULATORY"/>
    <property type="match status" value="1"/>
</dbReference>
<evidence type="ECO:0000256" key="4">
    <source>
        <dbReference type="ARBA" id="ARBA00037164"/>
    </source>
</evidence>
<evidence type="ECO:0000256" key="5">
    <source>
        <dbReference type="PROSITE-ProRule" id="PRU00169"/>
    </source>
</evidence>
<evidence type="ECO:0000259" key="6">
    <source>
        <dbReference type="PROSITE" id="PS50110"/>
    </source>
</evidence>
<dbReference type="Gene3D" id="3.40.50.2300">
    <property type="match status" value="1"/>
</dbReference>
<proteinExistence type="predicted"/>
<dbReference type="InterPro" id="IPR046947">
    <property type="entry name" value="LytR-like"/>
</dbReference>
<keyword evidence="5" id="KW-0597">Phosphoprotein</keyword>
<reference evidence="8 9" key="1">
    <citation type="submission" date="2019-03" db="EMBL/GenBank/DDBJ databases">
        <title>Complete Genome Sequence of Leuconostoc kimchii strain NKJ218 Isolated from Homemade Kimchi.</title>
        <authorList>
            <person name="Jung J.Y."/>
            <person name="Jin H.M."/>
            <person name="Jung J.-W."/>
            <person name="Lee S.-Y."/>
            <person name="Ryu B.-G."/>
            <person name="Han S.-S."/>
            <person name="Kang H.K."/>
            <person name="Choi H.W."/>
            <person name="Chung E.J."/>
            <person name="Choi K.-M."/>
        </authorList>
    </citation>
    <scope>NUCLEOTIDE SEQUENCE [LARGE SCALE GENOMIC DNA]</scope>
    <source>
        <strain evidence="8 9">NKJ218</strain>
    </source>
</reference>
<dbReference type="PANTHER" id="PTHR37299:SF3">
    <property type="entry name" value="STAGE 0 SPORULATION PROTEIN A HOMOLOG"/>
    <property type="match status" value="1"/>
</dbReference>
<dbReference type="PANTHER" id="PTHR37299">
    <property type="entry name" value="TRANSCRIPTIONAL REGULATOR-RELATED"/>
    <property type="match status" value="1"/>
</dbReference>
<evidence type="ECO:0000313" key="9">
    <source>
        <dbReference type="Proteomes" id="UP000295756"/>
    </source>
</evidence>
<dbReference type="Gene3D" id="2.40.50.1020">
    <property type="entry name" value="LytTr DNA-binding domain"/>
    <property type="match status" value="1"/>
</dbReference>
<dbReference type="SMART" id="SM00850">
    <property type="entry name" value="LytTR"/>
    <property type="match status" value="1"/>
</dbReference>
<dbReference type="InterPro" id="IPR007492">
    <property type="entry name" value="LytTR_DNA-bd_dom"/>
</dbReference>
<dbReference type="RefSeq" id="WP_013103381.1">
    <property type="nucleotide sequence ID" value="NZ_CP037939.1"/>
</dbReference>
<comment type="function">
    <text evidence="4">Required for high-level post-exponential phase expression of a series of secreted proteins.</text>
</comment>
<evidence type="ECO:0000313" key="8">
    <source>
        <dbReference type="EMBL" id="QBR48324.1"/>
    </source>
</evidence>
<evidence type="ECO:0000256" key="2">
    <source>
        <dbReference type="ARBA" id="ARBA00023012"/>
    </source>
</evidence>
<protein>
    <submittedName>
        <fullName evidence="8">Response regulator transcription factor</fullName>
    </submittedName>
</protein>
<accession>A0ABX5SLR4</accession>